<accession>A0ABV4TVN9</accession>
<sequence>MIAVPPENPFRLTGAPRRGNRPARAARGTAPAWPDSALSRPEAAPTGGLAGGSRDCGSGLRPRLLEGATVDSESSPVQPARRESSDREAAPARGGSRGSGLRPRRRSPARRLLPLAALLLAAPGAHAAEVVGRVLSAVGPVTAVVPEGPERALERRSPIHQGETLVTGAEGRAQVRFADRGLVALRPGSRLRVKRYTAEPGKAEEPEAVLELLEGGLRTITGTVSDTNRDGYRMETPAASIGIRGTVYALAVGEAGLHGGVQQGRIEVRNQAGAALVEAGTYFHVAAPTVAPEQLMEPPRPLLKGWRGELRGQGKAESPEEWRRRPDAAGPPGKGEAKGRDRGRKARPIDALEKGPGNAPAVDNGPPRPNERVRASGNPKPLPPQSNGGGNGGDKDSPGKGHNK</sequence>
<feature type="compositionally biased region" description="Basic and acidic residues" evidence="1">
    <location>
        <begin position="306"/>
        <end position="327"/>
    </location>
</feature>
<dbReference type="PANTHER" id="PTHR38731">
    <property type="entry name" value="LIPL45-RELATED LIPOPROTEIN-RELATED"/>
    <property type="match status" value="1"/>
</dbReference>
<organism evidence="3 4">
    <name type="scientific">Thiohalorhabdus methylotrophus</name>
    <dbReference type="NCBI Taxonomy" id="3242694"/>
    <lineage>
        <taxon>Bacteria</taxon>
        <taxon>Pseudomonadati</taxon>
        <taxon>Pseudomonadota</taxon>
        <taxon>Gammaproteobacteria</taxon>
        <taxon>Thiohalorhabdales</taxon>
        <taxon>Thiohalorhabdaceae</taxon>
        <taxon>Thiohalorhabdus</taxon>
    </lineage>
</organism>
<feature type="domain" description="FecR protein" evidence="2">
    <location>
        <begin position="164"/>
        <end position="267"/>
    </location>
</feature>
<dbReference type="RefSeq" id="WP_373655379.1">
    <property type="nucleotide sequence ID" value="NZ_JBGUAW010000004.1"/>
</dbReference>
<evidence type="ECO:0000259" key="2">
    <source>
        <dbReference type="Pfam" id="PF04773"/>
    </source>
</evidence>
<dbReference type="PANTHER" id="PTHR38731:SF3">
    <property type="entry name" value="BLL6125 PROTEIN"/>
    <property type="match status" value="1"/>
</dbReference>
<feature type="region of interest" description="Disordered" evidence="1">
    <location>
        <begin position="1"/>
        <end position="107"/>
    </location>
</feature>
<name>A0ABV4TVN9_9GAMM</name>
<dbReference type="EMBL" id="JBGUAW010000004">
    <property type="protein sequence ID" value="MFA9460598.1"/>
    <property type="molecule type" value="Genomic_DNA"/>
</dbReference>
<protein>
    <submittedName>
        <fullName evidence="3">FecR domain-containing protein</fullName>
    </submittedName>
</protein>
<dbReference type="InterPro" id="IPR006860">
    <property type="entry name" value="FecR"/>
</dbReference>
<feature type="compositionally biased region" description="Basic and acidic residues" evidence="1">
    <location>
        <begin position="393"/>
        <end position="404"/>
    </location>
</feature>
<feature type="region of interest" description="Disordered" evidence="1">
    <location>
        <begin position="296"/>
        <end position="404"/>
    </location>
</feature>
<dbReference type="Proteomes" id="UP001575181">
    <property type="component" value="Unassembled WGS sequence"/>
</dbReference>
<feature type="compositionally biased region" description="Low complexity" evidence="1">
    <location>
        <begin position="13"/>
        <end position="32"/>
    </location>
</feature>
<feature type="compositionally biased region" description="Basic and acidic residues" evidence="1">
    <location>
        <begin position="80"/>
        <end position="90"/>
    </location>
</feature>
<keyword evidence="4" id="KW-1185">Reference proteome</keyword>
<evidence type="ECO:0000256" key="1">
    <source>
        <dbReference type="SAM" id="MobiDB-lite"/>
    </source>
</evidence>
<dbReference type="Gene3D" id="2.60.120.1440">
    <property type="match status" value="1"/>
</dbReference>
<comment type="caution">
    <text evidence="3">The sequence shown here is derived from an EMBL/GenBank/DDBJ whole genome shotgun (WGS) entry which is preliminary data.</text>
</comment>
<evidence type="ECO:0000313" key="4">
    <source>
        <dbReference type="Proteomes" id="UP001575181"/>
    </source>
</evidence>
<evidence type="ECO:0000313" key="3">
    <source>
        <dbReference type="EMBL" id="MFA9460598.1"/>
    </source>
</evidence>
<dbReference type="Pfam" id="PF04773">
    <property type="entry name" value="FecR"/>
    <property type="match status" value="1"/>
</dbReference>
<proteinExistence type="predicted"/>
<reference evidence="3 4" key="1">
    <citation type="submission" date="2024-08" db="EMBL/GenBank/DDBJ databases">
        <title>Whole-genome sequencing of halo(alkali)philic microorganisms from hypersaline lakes.</title>
        <authorList>
            <person name="Sorokin D.Y."/>
            <person name="Merkel A.Y."/>
            <person name="Messina E."/>
            <person name="Yakimov M."/>
        </authorList>
    </citation>
    <scope>NUCLEOTIDE SEQUENCE [LARGE SCALE GENOMIC DNA]</scope>
    <source>
        <strain evidence="3 4">Cl-TMA</strain>
    </source>
</reference>
<gene>
    <name evidence="3" type="ORF">ACERLL_07140</name>
</gene>